<comment type="caution">
    <text evidence="6">The sequence shown here is derived from an EMBL/GenBank/DDBJ whole genome shotgun (WGS) entry which is preliminary data.</text>
</comment>
<dbReference type="InterPro" id="IPR026265">
    <property type="entry name" value="LptC"/>
</dbReference>
<evidence type="ECO:0000256" key="5">
    <source>
        <dbReference type="ARBA" id="ARBA00023136"/>
    </source>
</evidence>
<dbReference type="NCBIfam" id="TIGR04409">
    <property type="entry name" value="LptC_YrbK"/>
    <property type="match status" value="1"/>
</dbReference>
<sequence>MKKLLFILILVLISCKEEKVQPKITSADINGEIPTHESWNSKVYFSEDGKLKAILYSEHLQKFDLKKETLLEKIRIEFYDKQQRNVSQLVAEKGKVDDLTRDMFAFENVIAQNDSGVVLKTEMLKWRNSDQKIVTDKFVSIKTKKELIEGYGLEADQSLNNYVVFNPTYTATFSQSNK</sequence>
<proteinExistence type="predicted"/>
<dbReference type="InterPro" id="IPR010664">
    <property type="entry name" value="LipoPS_assembly_LptC-rel"/>
</dbReference>
<organism evidence="6 7">
    <name type="scientific">Stygiobacter electus</name>
    <dbReference type="NCBI Taxonomy" id="3032292"/>
    <lineage>
        <taxon>Bacteria</taxon>
        <taxon>Pseudomonadati</taxon>
        <taxon>Ignavibacteriota</taxon>
        <taxon>Ignavibacteria</taxon>
        <taxon>Ignavibacteriales</taxon>
        <taxon>Melioribacteraceae</taxon>
        <taxon>Stygiobacter</taxon>
    </lineage>
</organism>
<name>A0AAE3NXP1_9BACT</name>
<dbReference type="Gene3D" id="2.60.450.10">
    <property type="entry name" value="Lipopolysaccharide (LPS) transport protein A like domain"/>
    <property type="match status" value="1"/>
</dbReference>
<reference evidence="6" key="1">
    <citation type="submission" date="2023-03" db="EMBL/GenBank/DDBJ databases">
        <title>Stygiobacter electus gen. nov., sp. nov., facultatively anaerobic thermotolerant bacterium of the class Ignavibacteria from a well of Yessentuki mineral water deposit.</title>
        <authorList>
            <person name="Podosokorskaya O.A."/>
            <person name="Elcheninov A.G."/>
            <person name="Petrova N.F."/>
            <person name="Zavarzina D.G."/>
            <person name="Kublanov I.V."/>
            <person name="Merkel A.Y."/>
        </authorList>
    </citation>
    <scope>NUCLEOTIDE SEQUENCE</scope>
    <source>
        <strain evidence="6">09-Me</strain>
    </source>
</reference>
<dbReference type="AlphaFoldDB" id="A0AAE3NXP1"/>
<evidence type="ECO:0000256" key="1">
    <source>
        <dbReference type="ARBA" id="ARBA00022475"/>
    </source>
</evidence>
<accession>A0AAE3NXP1</accession>
<dbReference type="Pfam" id="PF06835">
    <property type="entry name" value="LptC"/>
    <property type="match status" value="1"/>
</dbReference>
<dbReference type="GO" id="GO:0015221">
    <property type="term" value="F:lipopolysaccharide transmembrane transporter activity"/>
    <property type="evidence" value="ECO:0007669"/>
    <property type="project" value="InterPro"/>
</dbReference>
<evidence type="ECO:0000256" key="4">
    <source>
        <dbReference type="ARBA" id="ARBA00022989"/>
    </source>
</evidence>
<evidence type="ECO:0000313" key="7">
    <source>
        <dbReference type="Proteomes" id="UP001221302"/>
    </source>
</evidence>
<protein>
    <submittedName>
        <fullName evidence="6">LPS export ABC transporter periplasmic protein LptC</fullName>
    </submittedName>
</protein>
<keyword evidence="1" id="KW-1003">Cell membrane</keyword>
<evidence type="ECO:0000256" key="3">
    <source>
        <dbReference type="ARBA" id="ARBA00022692"/>
    </source>
</evidence>
<dbReference type="GO" id="GO:0017089">
    <property type="term" value="F:glycolipid transfer activity"/>
    <property type="evidence" value="ECO:0007669"/>
    <property type="project" value="TreeGrafter"/>
</dbReference>
<keyword evidence="3" id="KW-0812">Transmembrane</keyword>
<dbReference type="GO" id="GO:0005886">
    <property type="term" value="C:plasma membrane"/>
    <property type="evidence" value="ECO:0007669"/>
    <property type="project" value="InterPro"/>
</dbReference>
<gene>
    <name evidence="6" type="primary">lptC</name>
    <name evidence="6" type="ORF">P0M35_11945</name>
</gene>
<dbReference type="RefSeq" id="WP_321536637.1">
    <property type="nucleotide sequence ID" value="NZ_JARGDL010000020.1"/>
</dbReference>
<evidence type="ECO:0000313" key="6">
    <source>
        <dbReference type="EMBL" id="MDF1612866.1"/>
    </source>
</evidence>
<keyword evidence="5" id="KW-0472">Membrane</keyword>
<dbReference type="InterPro" id="IPR052363">
    <property type="entry name" value="LPS_export_LptC"/>
</dbReference>
<dbReference type="PANTHER" id="PTHR37481:SF1">
    <property type="entry name" value="LIPOPOLYSACCHARIDE EXPORT SYSTEM PROTEIN LPTC"/>
    <property type="match status" value="1"/>
</dbReference>
<dbReference type="PANTHER" id="PTHR37481">
    <property type="entry name" value="LIPOPOLYSACCHARIDE EXPORT SYSTEM PROTEIN LPTC"/>
    <property type="match status" value="1"/>
</dbReference>
<dbReference type="EMBL" id="JARGDL010000020">
    <property type="protein sequence ID" value="MDF1612866.1"/>
    <property type="molecule type" value="Genomic_DNA"/>
</dbReference>
<keyword evidence="2" id="KW-0997">Cell inner membrane</keyword>
<dbReference type="GO" id="GO:0030288">
    <property type="term" value="C:outer membrane-bounded periplasmic space"/>
    <property type="evidence" value="ECO:0007669"/>
    <property type="project" value="TreeGrafter"/>
</dbReference>
<keyword evidence="4" id="KW-1133">Transmembrane helix</keyword>
<keyword evidence="7" id="KW-1185">Reference proteome</keyword>
<dbReference type="PROSITE" id="PS51257">
    <property type="entry name" value="PROKAR_LIPOPROTEIN"/>
    <property type="match status" value="1"/>
</dbReference>
<dbReference type="Proteomes" id="UP001221302">
    <property type="component" value="Unassembled WGS sequence"/>
</dbReference>
<evidence type="ECO:0000256" key="2">
    <source>
        <dbReference type="ARBA" id="ARBA00022519"/>
    </source>
</evidence>